<dbReference type="Gene3D" id="1.10.3910.10">
    <property type="entry name" value="SP0561-like"/>
    <property type="match status" value="1"/>
</dbReference>
<gene>
    <name evidence="2" type="ORF">ENN90_06790</name>
</gene>
<dbReference type="InterPro" id="IPR015077">
    <property type="entry name" value="DUF1858"/>
</dbReference>
<reference evidence="2" key="1">
    <citation type="journal article" date="2020" name="mSystems">
        <title>Genome- and Community-Level Interaction Insights into Carbon Utilization and Element Cycling Functions of Hydrothermarchaeota in Hydrothermal Sediment.</title>
        <authorList>
            <person name="Zhou Z."/>
            <person name="Liu Y."/>
            <person name="Xu W."/>
            <person name="Pan J."/>
            <person name="Luo Z.H."/>
            <person name="Li M."/>
        </authorList>
    </citation>
    <scope>NUCLEOTIDE SEQUENCE [LARGE SCALE GENOMIC DNA]</scope>
    <source>
        <strain evidence="2">SpSt-1217</strain>
    </source>
</reference>
<dbReference type="Pfam" id="PF08984">
    <property type="entry name" value="DUF1858"/>
    <property type="match status" value="1"/>
</dbReference>
<dbReference type="Proteomes" id="UP000886047">
    <property type="component" value="Unassembled WGS sequence"/>
</dbReference>
<comment type="caution">
    <text evidence="2">The sequence shown here is derived from an EMBL/GenBank/DDBJ whole genome shotgun (WGS) entry which is preliminary data.</text>
</comment>
<dbReference type="InterPro" id="IPR038062">
    <property type="entry name" value="ScdA-like_N_sf"/>
</dbReference>
<protein>
    <submittedName>
        <fullName evidence="2">DUF1858 domain-containing protein</fullName>
    </submittedName>
</protein>
<dbReference type="EMBL" id="DSDK01000372">
    <property type="protein sequence ID" value="HDR51312.1"/>
    <property type="molecule type" value="Genomic_DNA"/>
</dbReference>
<accession>A0A831LGZ8</accession>
<evidence type="ECO:0000259" key="1">
    <source>
        <dbReference type="Pfam" id="PF08984"/>
    </source>
</evidence>
<feature type="domain" description="DUF1858" evidence="1">
    <location>
        <begin position="9"/>
        <end position="69"/>
    </location>
</feature>
<proteinExistence type="predicted"/>
<dbReference type="SUPFAM" id="SSF140683">
    <property type="entry name" value="SP0561-like"/>
    <property type="match status" value="1"/>
</dbReference>
<evidence type="ECO:0000313" key="2">
    <source>
        <dbReference type="EMBL" id="HDR51312.1"/>
    </source>
</evidence>
<name>A0A831LGZ8_9BACT</name>
<dbReference type="AlphaFoldDB" id="A0A831LGZ8"/>
<sequence>MENKENIVISPKTKVLQLIETWPQLEEVLIDYVPAFSKLKNPVLRKTVAKISTLQQAAAIGNVKVEDLINRLRKEVGQELLGESSGGSYNTKKPAWYNESGKYKELDAQEMLAAGEHPVTQVMADLKQLPEGKIYKLLAPFLPAPLIDKATSMSVQHWVNEISETEFEICFFKPH</sequence>
<organism evidence="2">
    <name type="scientific">Mariniphaga anaerophila</name>
    <dbReference type="NCBI Taxonomy" id="1484053"/>
    <lineage>
        <taxon>Bacteria</taxon>
        <taxon>Pseudomonadati</taxon>
        <taxon>Bacteroidota</taxon>
        <taxon>Bacteroidia</taxon>
        <taxon>Marinilabiliales</taxon>
        <taxon>Prolixibacteraceae</taxon>
        <taxon>Mariniphaga</taxon>
    </lineage>
</organism>